<evidence type="ECO:0000313" key="7">
    <source>
        <dbReference type="EMBL" id="CAG9799231.1"/>
    </source>
</evidence>
<dbReference type="FunFam" id="1.20.5.2950:FF:000001">
    <property type="entry name" value="V-type proton ATPase subunit G"/>
    <property type="match status" value="1"/>
</dbReference>
<dbReference type="PANTHER" id="PTHR12713">
    <property type="entry name" value="VACUOLAR ATP SYNTHASE SUBUNIT G"/>
    <property type="match status" value="1"/>
</dbReference>
<dbReference type="GO" id="GO:0097401">
    <property type="term" value="P:synaptic vesicle lumen acidification"/>
    <property type="evidence" value="ECO:0007669"/>
    <property type="project" value="TreeGrafter"/>
</dbReference>
<name>A0A9N9RLP1_9DIPT</name>
<reference evidence="7" key="2">
    <citation type="submission" date="2022-10" db="EMBL/GenBank/DDBJ databases">
        <authorList>
            <consortium name="ENA_rothamsted_submissions"/>
            <consortium name="culmorum"/>
            <person name="King R."/>
        </authorList>
    </citation>
    <scope>NUCLEOTIDE SEQUENCE</scope>
</reference>
<evidence type="ECO:0000256" key="3">
    <source>
        <dbReference type="ARBA" id="ARBA00022781"/>
    </source>
</evidence>
<evidence type="ECO:0000313" key="8">
    <source>
        <dbReference type="Proteomes" id="UP001153620"/>
    </source>
</evidence>
<dbReference type="OrthoDB" id="250802at2759"/>
<dbReference type="Proteomes" id="UP001153620">
    <property type="component" value="Chromosome 1"/>
</dbReference>
<comment type="similarity">
    <text evidence="1 5">Belongs to the V-ATPase G subunit family.</text>
</comment>
<evidence type="ECO:0000256" key="4">
    <source>
        <dbReference type="ARBA" id="ARBA00023065"/>
    </source>
</evidence>
<keyword evidence="4 5" id="KW-0406">Ion transport</keyword>
<dbReference type="Pfam" id="PF03179">
    <property type="entry name" value="V-ATPase_G"/>
    <property type="match status" value="1"/>
</dbReference>
<dbReference type="PANTHER" id="PTHR12713:SF11">
    <property type="entry name" value="V-TYPE PROTON ATPASE SUBUNIT G"/>
    <property type="match status" value="1"/>
</dbReference>
<keyword evidence="3 5" id="KW-0375">Hydrogen ion transport</keyword>
<evidence type="ECO:0000256" key="5">
    <source>
        <dbReference type="RuleBase" id="RU364019"/>
    </source>
</evidence>
<dbReference type="GO" id="GO:0098793">
    <property type="term" value="C:presynapse"/>
    <property type="evidence" value="ECO:0007669"/>
    <property type="project" value="GOC"/>
</dbReference>
<comment type="function">
    <text evidence="5">Subunit of the V1 complex of vacuolar(H+)-ATPase (V-ATPase), a multisubunit enzyme composed of a peripheral complex (V1) that hydrolyzes ATP and a membrane integral complex (V0) that translocates protons. V-ATPase is responsible for acidifying and maintaining the pH of intracellular compartments and in some cell types, is targeted to the plasma membrane, where it is responsible for acidifying the extracellular environment.</text>
</comment>
<dbReference type="AlphaFoldDB" id="A0A9N9RLP1"/>
<dbReference type="Gene3D" id="1.20.5.2950">
    <property type="match status" value="1"/>
</dbReference>
<evidence type="ECO:0000256" key="6">
    <source>
        <dbReference type="SAM" id="Coils"/>
    </source>
</evidence>
<evidence type="ECO:0000256" key="1">
    <source>
        <dbReference type="ARBA" id="ARBA00010066"/>
    </source>
</evidence>
<protein>
    <recommendedName>
        <fullName evidence="5">V-type proton ATPase subunit G</fullName>
    </recommendedName>
</protein>
<feature type="coiled-coil region" evidence="6">
    <location>
        <begin position="19"/>
        <end position="68"/>
    </location>
</feature>
<evidence type="ECO:0000256" key="2">
    <source>
        <dbReference type="ARBA" id="ARBA00022448"/>
    </source>
</evidence>
<organism evidence="7 8">
    <name type="scientific">Chironomus riparius</name>
    <dbReference type="NCBI Taxonomy" id="315576"/>
    <lineage>
        <taxon>Eukaryota</taxon>
        <taxon>Metazoa</taxon>
        <taxon>Ecdysozoa</taxon>
        <taxon>Arthropoda</taxon>
        <taxon>Hexapoda</taxon>
        <taxon>Insecta</taxon>
        <taxon>Pterygota</taxon>
        <taxon>Neoptera</taxon>
        <taxon>Endopterygota</taxon>
        <taxon>Diptera</taxon>
        <taxon>Nematocera</taxon>
        <taxon>Chironomoidea</taxon>
        <taxon>Chironomidae</taxon>
        <taxon>Chironominae</taxon>
        <taxon>Chironomus</taxon>
    </lineage>
</organism>
<dbReference type="EMBL" id="OU895877">
    <property type="protein sequence ID" value="CAG9799231.1"/>
    <property type="molecule type" value="Genomic_DNA"/>
</dbReference>
<comment type="subunit">
    <text evidence="5">V-ATPase is a heteromultimeric enzyme made up of two complexes: the ATP-hydrolytic V1 complex and the proton translocation V0 complex.</text>
</comment>
<sequence>MFTAVHSITLIMASQTQGIQQLLAAEKRAAEKVSDARKRKQKRLKKAKEEAQEEIEKYRQAREIQFKDFESKFMGSREDAAGKIDAKTVDKIESMSKALSFNKDIVIRDILSFVYAINPKVHKNFLLKMLN</sequence>
<reference evidence="7" key="1">
    <citation type="submission" date="2022-01" db="EMBL/GenBank/DDBJ databases">
        <authorList>
            <person name="King R."/>
        </authorList>
    </citation>
    <scope>NUCLEOTIDE SEQUENCE</scope>
</reference>
<dbReference type="GO" id="GO:0046961">
    <property type="term" value="F:proton-transporting ATPase activity, rotational mechanism"/>
    <property type="evidence" value="ECO:0007669"/>
    <property type="project" value="InterPro"/>
</dbReference>
<proteinExistence type="inferred from homology"/>
<dbReference type="InterPro" id="IPR005124">
    <property type="entry name" value="V-ATPase_G"/>
</dbReference>
<keyword evidence="2 5" id="KW-0813">Transport</keyword>
<gene>
    <name evidence="7" type="ORF">CHIRRI_LOCUS2200</name>
</gene>
<accession>A0A9N9RLP1</accession>
<dbReference type="GO" id="GO:0000221">
    <property type="term" value="C:vacuolar proton-transporting V-type ATPase, V1 domain"/>
    <property type="evidence" value="ECO:0007669"/>
    <property type="project" value="TreeGrafter"/>
</dbReference>
<keyword evidence="8" id="KW-1185">Reference proteome</keyword>
<keyword evidence="6" id="KW-0175">Coiled coil</keyword>
<dbReference type="GO" id="GO:0016887">
    <property type="term" value="F:ATP hydrolysis activity"/>
    <property type="evidence" value="ECO:0007669"/>
    <property type="project" value="TreeGrafter"/>
</dbReference>
<dbReference type="NCBIfam" id="TIGR01147">
    <property type="entry name" value="V_ATP_synt_G"/>
    <property type="match status" value="1"/>
</dbReference>